<feature type="compositionally biased region" description="Basic residues" evidence="1">
    <location>
        <begin position="65"/>
        <end position="78"/>
    </location>
</feature>
<feature type="region of interest" description="Disordered" evidence="1">
    <location>
        <begin position="52"/>
        <end position="79"/>
    </location>
</feature>
<accession>A0ABQ7F7E7</accession>
<evidence type="ECO:0000256" key="1">
    <source>
        <dbReference type="SAM" id="MobiDB-lite"/>
    </source>
</evidence>
<protein>
    <submittedName>
        <fullName evidence="2">Uncharacterized protein</fullName>
    </submittedName>
</protein>
<evidence type="ECO:0000313" key="3">
    <source>
        <dbReference type="Proteomes" id="UP000266723"/>
    </source>
</evidence>
<dbReference type="Proteomes" id="UP000266723">
    <property type="component" value="Unassembled WGS sequence"/>
</dbReference>
<reference evidence="2 3" key="1">
    <citation type="journal article" date="2020" name="BMC Genomics">
        <title>Intraspecific diversification of the crop wild relative Brassica cretica Lam. using demographic model selection.</title>
        <authorList>
            <person name="Kioukis A."/>
            <person name="Michalopoulou V.A."/>
            <person name="Briers L."/>
            <person name="Pirintsos S."/>
            <person name="Studholme D.J."/>
            <person name="Pavlidis P."/>
            <person name="Sarris P.F."/>
        </authorList>
    </citation>
    <scope>NUCLEOTIDE SEQUENCE [LARGE SCALE GENOMIC DNA]</scope>
    <source>
        <strain evidence="3">cv. PFS-1207/04</strain>
    </source>
</reference>
<evidence type="ECO:0000313" key="2">
    <source>
        <dbReference type="EMBL" id="KAF3611161.1"/>
    </source>
</evidence>
<gene>
    <name evidence="2" type="ORF">DY000_02049725</name>
</gene>
<dbReference type="EMBL" id="QGKV02000297">
    <property type="protein sequence ID" value="KAF3611161.1"/>
    <property type="molecule type" value="Genomic_DNA"/>
</dbReference>
<name>A0ABQ7F7E7_BRACR</name>
<sequence length="115" mass="13099">MATEGTVCDLKKNKMCLINVDETVFYDPVEKKKTSVDMLPIGSIDTQLSASVQISEQSGTEKSKFGGRTRKMKKKRNGMKMQNFVTSPFAIAETQRGNFCKDFCQQHQQDEEERH</sequence>
<proteinExistence type="predicted"/>
<comment type="caution">
    <text evidence="2">The sequence shown here is derived from an EMBL/GenBank/DDBJ whole genome shotgun (WGS) entry which is preliminary data.</text>
</comment>
<organism evidence="2 3">
    <name type="scientific">Brassica cretica</name>
    <name type="common">Mustard</name>
    <dbReference type="NCBI Taxonomy" id="69181"/>
    <lineage>
        <taxon>Eukaryota</taxon>
        <taxon>Viridiplantae</taxon>
        <taxon>Streptophyta</taxon>
        <taxon>Embryophyta</taxon>
        <taxon>Tracheophyta</taxon>
        <taxon>Spermatophyta</taxon>
        <taxon>Magnoliopsida</taxon>
        <taxon>eudicotyledons</taxon>
        <taxon>Gunneridae</taxon>
        <taxon>Pentapetalae</taxon>
        <taxon>rosids</taxon>
        <taxon>malvids</taxon>
        <taxon>Brassicales</taxon>
        <taxon>Brassicaceae</taxon>
        <taxon>Brassiceae</taxon>
        <taxon>Brassica</taxon>
    </lineage>
</organism>
<keyword evidence="3" id="KW-1185">Reference proteome</keyword>